<evidence type="ECO:0000256" key="1">
    <source>
        <dbReference type="SAM" id="MobiDB-lite"/>
    </source>
</evidence>
<dbReference type="OMA" id="DHSMSEF"/>
<evidence type="ECO:0000313" key="4">
    <source>
        <dbReference type="EMBL" id="EFX87717.1"/>
    </source>
</evidence>
<dbReference type="PhylomeDB" id="E9FYT5"/>
<keyword evidence="5" id="KW-1185">Reference proteome</keyword>
<evidence type="ECO:0000313" key="5">
    <source>
        <dbReference type="Proteomes" id="UP000000305"/>
    </source>
</evidence>
<feature type="region of interest" description="Disordered" evidence="1">
    <location>
        <begin position="543"/>
        <end position="596"/>
    </location>
</feature>
<dbReference type="Proteomes" id="UP000000305">
    <property type="component" value="Unassembled WGS sequence"/>
</dbReference>
<proteinExistence type="predicted"/>
<feature type="signal peptide" evidence="3">
    <location>
        <begin position="1"/>
        <end position="19"/>
    </location>
</feature>
<keyword evidence="2" id="KW-0812">Transmembrane</keyword>
<evidence type="ECO:0000256" key="2">
    <source>
        <dbReference type="SAM" id="Phobius"/>
    </source>
</evidence>
<evidence type="ECO:0000256" key="3">
    <source>
        <dbReference type="SAM" id="SignalP"/>
    </source>
</evidence>
<dbReference type="AlphaFoldDB" id="E9FYT5"/>
<dbReference type="KEGG" id="dpx:DAPPUDRAFT_306421"/>
<dbReference type="OrthoDB" id="5978806at2759"/>
<reference evidence="4 5" key="1">
    <citation type="journal article" date="2011" name="Science">
        <title>The ecoresponsive genome of Daphnia pulex.</title>
        <authorList>
            <person name="Colbourne J.K."/>
            <person name="Pfrender M.E."/>
            <person name="Gilbert D."/>
            <person name="Thomas W.K."/>
            <person name="Tucker A."/>
            <person name="Oakley T.H."/>
            <person name="Tokishita S."/>
            <person name="Aerts A."/>
            <person name="Arnold G.J."/>
            <person name="Basu M.K."/>
            <person name="Bauer D.J."/>
            <person name="Caceres C.E."/>
            <person name="Carmel L."/>
            <person name="Casola C."/>
            <person name="Choi J.H."/>
            <person name="Detter J.C."/>
            <person name="Dong Q."/>
            <person name="Dusheyko S."/>
            <person name="Eads B.D."/>
            <person name="Frohlich T."/>
            <person name="Geiler-Samerotte K.A."/>
            <person name="Gerlach D."/>
            <person name="Hatcher P."/>
            <person name="Jogdeo S."/>
            <person name="Krijgsveld J."/>
            <person name="Kriventseva E.V."/>
            <person name="Kultz D."/>
            <person name="Laforsch C."/>
            <person name="Lindquist E."/>
            <person name="Lopez J."/>
            <person name="Manak J.R."/>
            <person name="Muller J."/>
            <person name="Pangilinan J."/>
            <person name="Patwardhan R.P."/>
            <person name="Pitluck S."/>
            <person name="Pritham E.J."/>
            <person name="Rechtsteiner A."/>
            <person name="Rho M."/>
            <person name="Rogozin I.B."/>
            <person name="Sakarya O."/>
            <person name="Salamov A."/>
            <person name="Schaack S."/>
            <person name="Shapiro H."/>
            <person name="Shiga Y."/>
            <person name="Skalitzky C."/>
            <person name="Smith Z."/>
            <person name="Souvorov A."/>
            <person name="Sung W."/>
            <person name="Tang Z."/>
            <person name="Tsuchiya D."/>
            <person name="Tu H."/>
            <person name="Vos H."/>
            <person name="Wang M."/>
            <person name="Wolf Y.I."/>
            <person name="Yamagata H."/>
            <person name="Yamada T."/>
            <person name="Ye Y."/>
            <person name="Shaw J.R."/>
            <person name="Andrews J."/>
            <person name="Crease T.J."/>
            <person name="Tang H."/>
            <person name="Lucas S.M."/>
            <person name="Robertson H.M."/>
            <person name="Bork P."/>
            <person name="Koonin E.V."/>
            <person name="Zdobnov E.M."/>
            <person name="Grigoriev I.V."/>
            <person name="Lynch M."/>
            <person name="Boore J.L."/>
        </authorList>
    </citation>
    <scope>NUCLEOTIDE SEQUENCE [LARGE SCALE GENOMIC DNA]</scope>
</reference>
<protein>
    <recommendedName>
        <fullName evidence="6">Protein brambleberry</fullName>
    </recommendedName>
</protein>
<accession>E9FYT5</accession>
<feature type="transmembrane region" description="Helical" evidence="2">
    <location>
        <begin position="387"/>
        <end position="405"/>
    </location>
</feature>
<organism evidence="4 5">
    <name type="scientific">Daphnia pulex</name>
    <name type="common">Water flea</name>
    <dbReference type="NCBI Taxonomy" id="6669"/>
    <lineage>
        <taxon>Eukaryota</taxon>
        <taxon>Metazoa</taxon>
        <taxon>Ecdysozoa</taxon>
        <taxon>Arthropoda</taxon>
        <taxon>Crustacea</taxon>
        <taxon>Branchiopoda</taxon>
        <taxon>Diplostraca</taxon>
        <taxon>Cladocera</taxon>
        <taxon>Anomopoda</taxon>
        <taxon>Daphniidae</taxon>
        <taxon>Daphnia</taxon>
    </lineage>
</organism>
<feature type="compositionally biased region" description="Low complexity" evidence="1">
    <location>
        <begin position="580"/>
        <end position="593"/>
    </location>
</feature>
<dbReference type="PANTHER" id="PTHR33538">
    <property type="entry name" value="PROTEIN GAMETE EXPRESSED 1"/>
    <property type="match status" value="1"/>
</dbReference>
<dbReference type="InterPro" id="IPR040346">
    <property type="entry name" value="GEX1/Brambleberry"/>
</dbReference>
<feature type="transmembrane region" description="Helical" evidence="2">
    <location>
        <begin position="436"/>
        <end position="454"/>
    </location>
</feature>
<evidence type="ECO:0008006" key="6">
    <source>
        <dbReference type="Google" id="ProtNLM"/>
    </source>
</evidence>
<dbReference type="HOGENOM" id="CLU_027987_0_0_1"/>
<gene>
    <name evidence="4" type="ORF">DAPPUDRAFT_306421</name>
</gene>
<dbReference type="EMBL" id="GL732527">
    <property type="protein sequence ID" value="EFX87717.1"/>
    <property type="molecule type" value="Genomic_DNA"/>
</dbReference>
<dbReference type="PANTHER" id="PTHR33538:SF1">
    <property type="entry name" value="PROTEIN BRAMBLEBERRY"/>
    <property type="match status" value="1"/>
</dbReference>
<keyword evidence="3" id="KW-0732">Signal</keyword>
<feature type="compositionally biased region" description="Polar residues" evidence="1">
    <location>
        <begin position="567"/>
        <end position="579"/>
    </location>
</feature>
<feature type="chain" id="PRO_5003240701" description="Protein brambleberry" evidence="3">
    <location>
        <begin position="20"/>
        <end position="624"/>
    </location>
</feature>
<name>E9FYT5_DAPPU</name>
<keyword evidence="2" id="KW-1133">Transmembrane helix</keyword>
<sequence length="624" mass="69863">MKITLYLVAIILLGTGSHSSLVGWILGRDSSPFNILSSEKQFDKLMAVAKEDDKIEVSEPDESAVQARSDIPFELSVADEKFIADAQKYTDLSLGELDVCQHKLILQLKQDCNDLSEEDLSKLGVNLLNCQSRLEGRRVYPCSSSMTLKECTSDMDSDTWNAYHILSNRARSVCYGARQQQFRALTQMTVNKLMASSSQQLGFIRELKAEQEELGSLAADTLTSLTKGQEKLLEQQDFLKATQKLASQQISSTMREVSRERAAAFASQRQLASMSDSLKETLNQAAQLAMEQENDRKIAQQHLMDSLLNIEGHVGEVWNQLEESVGKLLSQQDHAAHMQSETIETLQKLNHTFQFLLSVSENSRDQLNWIQSLVVNTEKKVGKLSTWVLHVCYFLLGMLLLAFVQAPSYMRWIFLFLVPINLTMDLQQGVSMDAPALVGLLFMFSLGYRVFLFLKSRCSSAGSASTIKQQEIQYRCSTPDAKSFGSVSDKSIEDLLNGCTLINDTFDGDRTPLPSPSFDKLLTHQKHKSVRSILHDTMQDDASFASSVHRRSPRRAPSSNSFRDLSPTHSVVSNVSLSQSRSGTPRRPSTPRRNCSGKCLDGSSCRKPATKDSMFCWQHAEQHK</sequence>
<keyword evidence="2" id="KW-0472">Membrane</keyword>
<dbReference type="InParanoid" id="E9FYT5"/>
<dbReference type="eggNOG" id="ENOG502QRBT">
    <property type="taxonomic scope" value="Eukaryota"/>
</dbReference>